<reference evidence="3 4" key="2">
    <citation type="journal article" date="2014" name="Genome Announc.">
        <title>Complete Genome Sequence of Methanoregula formicica SMSPT, a Mesophilic Hydrogenotrophic Methanogen Isolated from a Methanogenic Upflow Anaerobic Sludge Blanket Reactor.</title>
        <authorList>
            <person name="Yamamoto K."/>
            <person name="Tamaki H."/>
            <person name="Cadillo-Quiroz H."/>
            <person name="Imachi H."/>
            <person name="Kyrpides N."/>
            <person name="Woyke T."/>
            <person name="Goodwin L."/>
            <person name="Zinder S.H."/>
            <person name="Kamagata Y."/>
            <person name="Liu W.T."/>
        </authorList>
    </citation>
    <scope>NUCLEOTIDE SEQUENCE [LARGE SCALE GENOMIC DNA]</scope>
    <source>
        <strain evidence="4">DSM 22288 / NBRC 105244 / SMSP</strain>
    </source>
</reference>
<dbReference type="InParanoid" id="L0HJ09"/>
<organism evidence="3 4">
    <name type="scientific">Methanoregula formicica (strain DSM 22288 / NBRC 105244 / SMSP)</name>
    <dbReference type="NCBI Taxonomy" id="593750"/>
    <lineage>
        <taxon>Archaea</taxon>
        <taxon>Methanobacteriati</taxon>
        <taxon>Methanobacteriota</taxon>
        <taxon>Stenosarchaea group</taxon>
        <taxon>Methanomicrobia</taxon>
        <taxon>Methanomicrobiales</taxon>
        <taxon>Methanoregulaceae</taxon>
        <taxon>Methanoregula</taxon>
    </lineage>
</organism>
<dbReference type="NCBIfam" id="TIGR04213">
    <property type="entry name" value="PGF_pre_PGF"/>
    <property type="match status" value="1"/>
</dbReference>
<keyword evidence="4" id="KW-1185">Reference proteome</keyword>
<keyword evidence="2" id="KW-0472">Membrane</keyword>
<dbReference type="InterPro" id="IPR026453">
    <property type="entry name" value="PGF_pre_PGF"/>
</dbReference>
<feature type="transmembrane region" description="Helical" evidence="2">
    <location>
        <begin position="756"/>
        <end position="777"/>
    </location>
</feature>
<proteinExistence type="predicted"/>
<name>L0HJ09_METFS</name>
<feature type="compositionally biased region" description="Low complexity" evidence="1">
    <location>
        <begin position="538"/>
        <end position="547"/>
    </location>
</feature>
<dbReference type="HOGENOM" id="CLU_353611_0_0_2"/>
<reference evidence="4" key="1">
    <citation type="submission" date="2011-12" db="EMBL/GenBank/DDBJ databases">
        <title>Complete sequence of Methanoregula formicicum SMSP.</title>
        <authorList>
            <person name="Lucas S."/>
            <person name="Han J."/>
            <person name="Lapidus A."/>
            <person name="Cheng J.-F."/>
            <person name="Goodwin L."/>
            <person name="Pitluck S."/>
            <person name="Peters L."/>
            <person name="Ovchinnikova G."/>
            <person name="Teshima H."/>
            <person name="Detter J.C."/>
            <person name="Han C."/>
            <person name="Tapia R."/>
            <person name="Land M."/>
            <person name="Hauser L."/>
            <person name="Kyrpides N."/>
            <person name="Ivanova N."/>
            <person name="Pagani I."/>
            <person name="Imachi H."/>
            <person name="Tamaki H."/>
            <person name="Sekiguchi Y."/>
            <person name="Kamagata Y."/>
            <person name="Cadillo-Quiroz H."/>
            <person name="Zinder S."/>
            <person name="Liu W.-T."/>
            <person name="Woyke T."/>
        </authorList>
    </citation>
    <scope>NUCLEOTIDE SEQUENCE [LARGE SCALE GENOMIC DNA]</scope>
    <source>
        <strain evidence="4">DSM 22288 / NBRC 105244 / SMSP</strain>
    </source>
</reference>
<dbReference type="AlphaFoldDB" id="L0HJ09"/>
<sequence length="794" mass="83704" precursor="true">MKFELRIICFVFLIGLCLVPSAVMAATKITCDGVYTYDELDVPLMEGKTYCSLNADVNSTKTLGNVTSFDKTFTLQSNGHTILLNNTLRFNGVGKTVTFADAARFQYDPDGTNDRFLDASLIKLDGTSMTITTNGNPVLSAGSFSKTGINVSGNSNNLGAWEISGSSISPIVNVSGSQNQITLSSSSTVASSLAAAKGINLVGDSNTISFNTTNITAAGGKVWLESTASGNTLSDTGFVPVVYIYNGTAVKNTYAWYFFNESWSPSGLNQNMTINVTHCLPLAGNVGISANFTNMSGTVTDQHTNTSLDVVNGYSGGLLFNYTKNTVFYKFPAEIPVNITFGDNSFGSSYQEFKIGTVVVLNFDPVHSVTMPSGMQFNETQTTNWSTIPDFTAASNLRFVAEDAATHTLRGNLSFSDILDLTDPTTGSALQNLGNNLNIASAGNSIDLIVSSAGMSAFNKKAILTVYPTGFNFASGNDIKITATTDAGTSYVLYNKGIWLDKAGFVATGDDVTIGSGWIRLPVQHFSKYDFGEGSSGSGSSSGSSTSGNGGSSDPPGMTSVSKTKDVVNVGGGSAVTSVEAVGTNLGKNLVITARPVSPLPSTIKSLSTPVYQYISITTSTIPGTLSQAILSFNVPKSWLSANALTKGDIVMMHYVNGQWQALETRFISENADSVRYEAISPSFSYFAIAYQQNGTNMSAVSTSSATTAVVTMSSDKMSSGMNPTTPRITVASITTTQTTVASSSLLSPPVEGTPISIMVVTGILGVAAIIMGAFLVHRRSVRRQNPTLFDNSR</sequence>
<keyword evidence="2" id="KW-0812">Transmembrane</keyword>
<dbReference type="Proteomes" id="UP000010824">
    <property type="component" value="Chromosome"/>
</dbReference>
<protein>
    <recommendedName>
        <fullName evidence="5">PGF-pre-PGF domain-containing protein</fullName>
    </recommendedName>
</protein>
<keyword evidence="2" id="KW-1133">Transmembrane helix</keyword>
<accession>L0HJ09</accession>
<evidence type="ECO:0000313" key="4">
    <source>
        <dbReference type="Proteomes" id="UP000010824"/>
    </source>
</evidence>
<evidence type="ECO:0008006" key="5">
    <source>
        <dbReference type="Google" id="ProtNLM"/>
    </source>
</evidence>
<dbReference type="eggNOG" id="arCOG02540">
    <property type="taxonomic scope" value="Archaea"/>
</dbReference>
<dbReference type="KEGG" id="mfo:Metfor_2063"/>
<gene>
    <name evidence="3" type="ordered locus">Metfor_2063</name>
</gene>
<dbReference type="EMBL" id="CP003167">
    <property type="protein sequence ID" value="AGB03074.1"/>
    <property type="molecule type" value="Genomic_DNA"/>
</dbReference>
<evidence type="ECO:0000256" key="2">
    <source>
        <dbReference type="SAM" id="Phobius"/>
    </source>
</evidence>
<evidence type="ECO:0000313" key="3">
    <source>
        <dbReference type="EMBL" id="AGB03074.1"/>
    </source>
</evidence>
<feature type="region of interest" description="Disordered" evidence="1">
    <location>
        <begin position="532"/>
        <end position="564"/>
    </location>
</feature>
<evidence type="ECO:0000256" key="1">
    <source>
        <dbReference type="SAM" id="MobiDB-lite"/>
    </source>
</evidence>